<evidence type="ECO:0000313" key="2">
    <source>
        <dbReference type="EMBL" id="EGN56538.1"/>
    </source>
</evidence>
<evidence type="ECO:0000256" key="1">
    <source>
        <dbReference type="SAM" id="SignalP"/>
    </source>
</evidence>
<dbReference type="GO" id="GO:0004035">
    <property type="term" value="F:alkaline phosphatase activity"/>
    <property type="evidence" value="ECO:0007669"/>
    <property type="project" value="InterPro"/>
</dbReference>
<gene>
    <name evidence="2" type="ORF">Premu_1098</name>
</gene>
<dbReference type="Proteomes" id="UP000002772">
    <property type="component" value="Unassembled WGS sequence"/>
</dbReference>
<feature type="signal peptide" evidence="1">
    <location>
        <begin position="1"/>
        <end position="18"/>
    </location>
</feature>
<dbReference type="eggNOG" id="COG3119">
    <property type="taxonomic scope" value="Bacteria"/>
</dbReference>
<keyword evidence="3" id="KW-1185">Reference proteome</keyword>
<dbReference type="InterPro" id="IPR002591">
    <property type="entry name" value="Phosphodiest/P_Trfase"/>
</dbReference>
<organism evidence="2 3">
    <name type="scientific">Hallella multisaccharivorax DSM 17128</name>
    <dbReference type="NCBI Taxonomy" id="688246"/>
    <lineage>
        <taxon>Bacteria</taxon>
        <taxon>Pseudomonadati</taxon>
        <taxon>Bacteroidota</taxon>
        <taxon>Bacteroidia</taxon>
        <taxon>Bacteroidales</taxon>
        <taxon>Prevotellaceae</taxon>
        <taxon>Hallella</taxon>
    </lineage>
</organism>
<dbReference type="CDD" id="cd16016">
    <property type="entry name" value="AP-SPAP"/>
    <property type="match status" value="1"/>
</dbReference>
<keyword evidence="1" id="KW-0732">Signal</keyword>
<dbReference type="EMBL" id="GL945017">
    <property type="protein sequence ID" value="EGN56538.1"/>
    <property type="molecule type" value="Genomic_DNA"/>
</dbReference>
<dbReference type="InterPro" id="IPR017850">
    <property type="entry name" value="Alkaline_phosphatase_core_sf"/>
</dbReference>
<reference evidence="3" key="1">
    <citation type="journal article" date="2011" name="Stand. Genomic Sci.">
        <title>Non-contiguous finished genome sequence of the opportunistic oral pathogen Prevotella multisaccharivorax type strain (PPPA20).</title>
        <authorList>
            <person name="Pati A."/>
            <person name="Gronow S."/>
            <person name="Lu M."/>
            <person name="Lapidus A."/>
            <person name="Nolan M."/>
            <person name="Lucas S."/>
            <person name="Hammon N."/>
            <person name="Deshpande S."/>
            <person name="Cheng J.F."/>
            <person name="Tapia R."/>
            <person name="Han C."/>
            <person name="Goodwin L."/>
            <person name="Pitluck S."/>
            <person name="Liolios K."/>
            <person name="Pagani I."/>
            <person name="Mavromatis K."/>
            <person name="Mikhailova N."/>
            <person name="Huntemann M."/>
            <person name="Chen A."/>
            <person name="Palaniappan K."/>
            <person name="Land M."/>
            <person name="Hauser L."/>
            <person name="Detter J.C."/>
            <person name="Brambilla E.M."/>
            <person name="Rohde M."/>
            <person name="Goker M."/>
            <person name="Woyke T."/>
            <person name="Bristow J."/>
            <person name="Eisen J.A."/>
            <person name="Markowitz V."/>
            <person name="Hugenholtz P."/>
            <person name="Kyrpides N.C."/>
            <person name="Klenk H.P."/>
            <person name="Ivanova N."/>
        </authorList>
    </citation>
    <scope>NUCLEOTIDE SEQUENCE [LARGE SCALE GENOMIC DNA]</scope>
    <source>
        <strain evidence="3">DSM 17128</strain>
    </source>
</reference>
<protein>
    <submittedName>
        <fullName evidence="2">Type I phosphodiesterase/nucleotide pyrophosphatase</fullName>
    </submittedName>
</protein>
<accession>F8N8H1</accession>
<dbReference type="RefSeq" id="WP_007573701.1">
    <property type="nucleotide sequence ID" value="NZ_BPTS01000001.1"/>
</dbReference>
<dbReference type="Pfam" id="PF01663">
    <property type="entry name" value="Phosphodiest"/>
    <property type="match status" value="1"/>
</dbReference>
<sequence>MRYLALLVAALTSTEMQAFELAPRLVVNVTIDQLRSDYVDAFSDFYSRYGIKRLLGEGLVYDGATYPFFPVDQSSATAAISTGTSPFFNGIIGDTWLDRKSLQPEGSVDDGRGYYSAEKVRTSTIGDELKVSSNGKALVYSFAADSKSAILLAGHAADGCYWLDKNGIWTSSSYYEKALPRWVKSYNESFGEQYRKQNGRQDNDNVVDLALAAMSSTDIGKDDISDILNITLSATKTDGKPVHNWREEMQSIYQQLDYTLGRLVNAIEKRFSLQQVLFVVTSTGYNEERPSDLSQYRIPTGTFYINRTASLLNMYLGAIYGSGRYVEQEYGNEIYLNHRLIEQKRISMPELLARSQAFLMQSAGVADVYTSERLLMGNDDIQKIRAGYNPILSGDIIINVAPGWRLLNENTQQTSMSRAGVTPFPIIFFGYGIRHERISDPVTVDRIAPTIAKTIRIRAPNACRVAPLF</sequence>
<dbReference type="HOGENOM" id="CLU_034095_1_0_10"/>
<evidence type="ECO:0000313" key="3">
    <source>
        <dbReference type="Proteomes" id="UP000002772"/>
    </source>
</evidence>
<dbReference type="STRING" id="688246.Premu_1098"/>
<dbReference type="AlphaFoldDB" id="F8N8H1"/>
<dbReference type="Gene3D" id="3.40.720.10">
    <property type="entry name" value="Alkaline Phosphatase, subunit A"/>
    <property type="match status" value="2"/>
</dbReference>
<proteinExistence type="predicted"/>
<dbReference type="Gene3D" id="3.30.1360.150">
    <property type="match status" value="1"/>
</dbReference>
<name>F8N8H1_9BACT</name>
<dbReference type="SUPFAM" id="SSF53649">
    <property type="entry name" value="Alkaline phosphatase-like"/>
    <property type="match status" value="1"/>
</dbReference>
<dbReference type="InterPro" id="IPR026263">
    <property type="entry name" value="Alkaline_phosphatase_prok"/>
</dbReference>
<dbReference type="OrthoDB" id="9766127at2"/>
<feature type="chain" id="PRO_5003375844" evidence="1">
    <location>
        <begin position="19"/>
        <end position="469"/>
    </location>
</feature>